<keyword evidence="2" id="KW-0808">Transferase</keyword>
<dbReference type="PANTHER" id="PTHR43685:SF2">
    <property type="entry name" value="GLYCOSYLTRANSFERASE 2-LIKE DOMAIN-CONTAINING PROTEIN"/>
    <property type="match status" value="1"/>
</dbReference>
<evidence type="ECO:0000313" key="2">
    <source>
        <dbReference type="EMBL" id="TGE07945.1"/>
    </source>
</evidence>
<proteinExistence type="predicted"/>
<dbReference type="InterPro" id="IPR050834">
    <property type="entry name" value="Glycosyltransf_2"/>
</dbReference>
<dbReference type="InterPro" id="IPR001173">
    <property type="entry name" value="Glyco_trans_2-like"/>
</dbReference>
<dbReference type="SUPFAM" id="SSF53448">
    <property type="entry name" value="Nucleotide-diphospho-sugar transferases"/>
    <property type="match status" value="1"/>
</dbReference>
<evidence type="ECO:0000259" key="1">
    <source>
        <dbReference type="Pfam" id="PF00535"/>
    </source>
</evidence>
<dbReference type="OrthoDB" id="786280at2"/>
<dbReference type="Pfam" id="PF00535">
    <property type="entry name" value="Glycos_transf_2"/>
    <property type="match status" value="1"/>
</dbReference>
<evidence type="ECO:0000313" key="3">
    <source>
        <dbReference type="Proteomes" id="UP000298337"/>
    </source>
</evidence>
<reference evidence="2 3" key="1">
    <citation type="submission" date="2019-04" db="EMBL/GenBank/DDBJ databases">
        <authorList>
            <person name="Feng G."/>
            <person name="Zhang J."/>
            <person name="Zhu H."/>
        </authorList>
    </citation>
    <scope>NUCLEOTIDE SEQUENCE [LARGE SCALE GENOMIC DNA]</scope>
    <source>
        <strain evidence="2 3">92R-1</strain>
    </source>
</reference>
<dbReference type="Gene3D" id="3.90.550.10">
    <property type="entry name" value="Spore Coat Polysaccharide Biosynthesis Protein SpsA, Chain A"/>
    <property type="match status" value="1"/>
</dbReference>
<dbReference type="EMBL" id="SRLA01000002">
    <property type="protein sequence ID" value="TGE07945.1"/>
    <property type="molecule type" value="Genomic_DNA"/>
</dbReference>
<comment type="caution">
    <text evidence="2">The sequence shown here is derived from an EMBL/GenBank/DDBJ whole genome shotgun (WGS) entry which is preliminary data.</text>
</comment>
<keyword evidence="3" id="KW-1185">Reference proteome</keyword>
<dbReference type="AlphaFoldDB" id="A0A4Z0P7N7"/>
<protein>
    <submittedName>
        <fullName evidence="2">Glycosyltransferase family 2 protein</fullName>
    </submittedName>
</protein>
<sequence>MVGFSIVLCTFNGKSRLTPTLAHIAALRLPSNYKAELVFVDNASTDGTAAFAVESWKNLGEPFPIHVIEEKRAGKGYAVENGYDSAQYSYILTVDDDNWLNPDYLIKAVALFAAHPQVSILQGMSEAVLEGSPPTWYNDPRITKQLVIGGPFEASCYFPKNYFYVWGAGLIIKRDDWITLRERGLSFLTSKLPGKAAGEDSELGLGLALLGKQAYYSTELRFKHYMPIGRLTWDKLKQNYEVLGYVSYYMSLYAIIIDVVRAGKKFSPLMFKIQFFKKWFEHSSLLTLKQHVAYWVMPKEEYYQLMLAEYYSRLKWYNQLSKNVMKDVEKIESWAIPLLAENKDFRWP</sequence>
<feature type="domain" description="Glycosyltransferase 2-like" evidence="1">
    <location>
        <begin position="5"/>
        <end position="123"/>
    </location>
</feature>
<gene>
    <name evidence="2" type="ORF">EU556_09365</name>
</gene>
<name>A0A4Z0P7N7_9BACT</name>
<dbReference type="GO" id="GO:0016740">
    <property type="term" value="F:transferase activity"/>
    <property type="evidence" value="ECO:0007669"/>
    <property type="project" value="UniProtKB-KW"/>
</dbReference>
<dbReference type="PANTHER" id="PTHR43685">
    <property type="entry name" value="GLYCOSYLTRANSFERASE"/>
    <property type="match status" value="1"/>
</dbReference>
<dbReference type="RefSeq" id="WP_135433505.1">
    <property type="nucleotide sequence ID" value="NZ_SRLA01000002.1"/>
</dbReference>
<organism evidence="2 3">
    <name type="scientific">Hymenobacter fodinae</name>
    <dbReference type="NCBI Taxonomy" id="2510796"/>
    <lineage>
        <taxon>Bacteria</taxon>
        <taxon>Pseudomonadati</taxon>
        <taxon>Bacteroidota</taxon>
        <taxon>Cytophagia</taxon>
        <taxon>Cytophagales</taxon>
        <taxon>Hymenobacteraceae</taxon>
        <taxon>Hymenobacter</taxon>
    </lineage>
</organism>
<dbReference type="Proteomes" id="UP000298337">
    <property type="component" value="Unassembled WGS sequence"/>
</dbReference>
<accession>A0A4Z0P7N7</accession>
<dbReference type="InterPro" id="IPR029044">
    <property type="entry name" value="Nucleotide-diphossugar_trans"/>
</dbReference>
<dbReference type="CDD" id="cd00761">
    <property type="entry name" value="Glyco_tranf_GTA_type"/>
    <property type="match status" value="1"/>
</dbReference>